<dbReference type="PIRSF" id="PIRSF000414">
    <property type="entry name" value="AICARFT_IMPCHas"/>
    <property type="match status" value="1"/>
</dbReference>
<dbReference type="SMART" id="SM00851">
    <property type="entry name" value="MGS"/>
    <property type="match status" value="1"/>
</dbReference>
<comment type="caution">
    <text evidence="9">The sequence shown here is derived from an EMBL/GenBank/DDBJ whole genome shotgun (WGS) entry which is preliminary data.</text>
</comment>
<dbReference type="SMART" id="SM00798">
    <property type="entry name" value="AICARFT_IMPCHas"/>
    <property type="match status" value="1"/>
</dbReference>
<dbReference type="InterPro" id="IPR016193">
    <property type="entry name" value="Cytidine_deaminase-like"/>
</dbReference>
<organism evidence="9">
    <name type="scientific">marine sediment metagenome</name>
    <dbReference type="NCBI Taxonomy" id="412755"/>
    <lineage>
        <taxon>unclassified sequences</taxon>
        <taxon>metagenomes</taxon>
        <taxon>ecological metagenomes</taxon>
    </lineage>
</organism>
<dbReference type="GO" id="GO:0003937">
    <property type="term" value="F:IMP cyclohydrolase activity"/>
    <property type="evidence" value="ECO:0007669"/>
    <property type="project" value="InterPro"/>
</dbReference>
<name>A0A0F9N9P8_9ZZZZ</name>
<keyword evidence="5" id="KW-0658">Purine biosynthesis</keyword>
<dbReference type="GO" id="GO:0004643">
    <property type="term" value="F:phosphoribosylaminoimidazolecarboxamide formyltransferase activity"/>
    <property type="evidence" value="ECO:0007669"/>
    <property type="project" value="InterPro"/>
</dbReference>
<dbReference type="GO" id="GO:0006189">
    <property type="term" value="P:'de novo' IMP biosynthetic process"/>
    <property type="evidence" value="ECO:0007669"/>
    <property type="project" value="UniProtKB-UniPathway"/>
</dbReference>
<feature type="domain" description="MGS-like" evidence="8">
    <location>
        <begin position="1"/>
        <end position="145"/>
    </location>
</feature>
<dbReference type="InterPro" id="IPR036914">
    <property type="entry name" value="MGS-like_dom_sf"/>
</dbReference>
<dbReference type="SUPFAM" id="SSF52335">
    <property type="entry name" value="Methylglyoxal synthase-like"/>
    <property type="match status" value="1"/>
</dbReference>
<evidence type="ECO:0000256" key="6">
    <source>
        <dbReference type="ARBA" id="ARBA00022801"/>
    </source>
</evidence>
<evidence type="ECO:0000259" key="8">
    <source>
        <dbReference type="PROSITE" id="PS51855"/>
    </source>
</evidence>
<evidence type="ECO:0000256" key="7">
    <source>
        <dbReference type="ARBA" id="ARBA00023268"/>
    </source>
</evidence>
<accession>A0A0F9N9P8</accession>
<dbReference type="InterPro" id="IPR024051">
    <property type="entry name" value="AICAR_Tfase_dup_dom_sf"/>
</dbReference>
<comment type="pathway">
    <text evidence="1">Purine metabolism; IMP biosynthesis via de novo pathway; IMP from 5-formamido-1-(5-phospho-D-ribosyl)imidazole-4-carboxamide: step 1/1.</text>
</comment>
<dbReference type="Gene3D" id="3.40.140.20">
    <property type="match status" value="2"/>
</dbReference>
<evidence type="ECO:0000256" key="4">
    <source>
        <dbReference type="ARBA" id="ARBA00022679"/>
    </source>
</evidence>
<sequence length="536" mass="58070">MEKNKKNAILSVFDKTGIVEFAQELVSLDWKIFSSSGTARVLHEGGIPVTDVSKITGLAPILDHRVATLAPQIHGGLLAMEKHLQELKKLGYPWIDLVCVDLYPLKEEICRPGATLESVLEKTDIGGPTLLRSGAKGRRIVVIGSSDRERVIEWLKNGEPNAEEFRNALAAKAEAIAADYSLESARFRGNGNYDGIIGHRVVSCKYGENPWQTPAALFAQETNDSLALQNFKLVEGSDPSYINWCDIDRLLQTITHIAAVFEQNHNNIPFIAVGAKHGNACGASVATDAGDALRGMIDGDPLALFGGLVMTNFPISGQEAKLLREWNTSDGTKRILDGVLAPSFSKEARLNLSRKGGKCRLLENSALENLGMDSLDVAPRFRYVRGGFLRQPNYTYVLDLKDPDLEIVGHTCSESQKTDLLLACAVGSTSNSNTITLVKNGAVIGNGVGQKDRVGAATLAIAGAKRSGHDIRGAVAYSDSFFPFPDGPQILIEAGVQVIFTSKGSVKDEATREVCREAEISLYFLPDSRCRGFFGH</sequence>
<dbReference type="InterPro" id="IPR002695">
    <property type="entry name" value="PurH-like"/>
</dbReference>
<dbReference type="AlphaFoldDB" id="A0A0F9N9P8"/>
<comment type="pathway">
    <text evidence="2">Purine metabolism; IMP biosynthesis via de novo pathway; 5-formamido-1-(5-phospho-D-ribosyl)imidazole-4-carboxamide from 5-amino-1-(5-phospho-D-ribosyl)imidazole-4-carboxamide (10-formyl THF route): step 1/1.</text>
</comment>
<dbReference type="Gene3D" id="3.40.50.1380">
    <property type="entry name" value="Methylglyoxal synthase-like domain"/>
    <property type="match status" value="1"/>
</dbReference>
<dbReference type="Pfam" id="PF02142">
    <property type="entry name" value="MGS"/>
    <property type="match status" value="1"/>
</dbReference>
<dbReference type="UniPathway" id="UPA00074">
    <property type="reaction ID" value="UER00133"/>
</dbReference>
<keyword evidence="4" id="KW-0808">Transferase</keyword>
<dbReference type="SUPFAM" id="SSF53927">
    <property type="entry name" value="Cytidine deaminase-like"/>
    <property type="match status" value="1"/>
</dbReference>
<comment type="similarity">
    <text evidence="3">Belongs to the PurH family.</text>
</comment>
<dbReference type="PANTHER" id="PTHR11692:SF0">
    <property type="entry name" value="BIFUNCTIONAL PURINE BIOSYNTHESIS PROTEIN ATIC"/>
    <property type="match status" value="1"/>
</dbReference>
<gene>
    <name evidence="9" type="ORF">LCGC14_1054510</name>
</gene>
<dbReference type="InterPro" id="IPR011607">
    <property type="entry name" value="MGS-like_dom"/>
</dbReference>
<reference evidence="9" key="1">
    <citation type="journal article" date="2015" name="Nature">
        <title>Complex archaea that bridge the gap between prokaryotes and eukaryotes.</title>
        <authorList>
            <person name="Spang A."/>
            <person name="Saw J.H."/>
            <person name="Jorgensen S.L."/>
            <person name="Zaremba-Niedzwiedzka K."/>
            <person name="Martijn J."/>
            <person name="Lind A.E."/>
            <person name="van Eijk R."/>
            <person name="Schleper C."/>
            <person name="Guy L."/>
            <person name="Ettema T.J."/>
        </authorList>
    </citation>
    <scope>NUCLEOTIDE SEQUENCE</scope>
</reference>
<dbReference type="PROSITE" id="PS51855">
    <property type="entry name" value="MGS"/>
    <property type="match status" value="1"/>
</dbReference>
<protein>
    <recommendedName>
        <fullName evidence="8">MGS-like domain-containing protein</fullName>
    </recommendedName>
</protein>
<dbReference type="Pfam" id="PF01808">
    <property type="entry name" value="AICARFT_IMPCHas"/>
    <property type="match status" value="1"/>
</dbReference>
<evidence type="ECO:0000256" key="5">
    <source>
        <dbReference type="ARBA" id="ARBA00022755"/>
    </source>
</evidence>
<evidence type="ECO:0000256" key="1">
    <source>
        <dbReference type="ARBA" id="ARBA00004844"/>
    </source>
</evidence>
<keyword evidence="6" id="KW-0378">Hydrolase</keyword>
<dbReference type="GO" id="GO:0005829">
    <property type="term" value="C:cytosol"/>
    <property type="evidence" value="ECO:0007669"/>
    <property type="project" value="TreeGrafter"/>
</dbReference>
<dbReference type="CDD" id="cd01421">
    <property type="entry name" value="IMPCH"/>
    <property type="match status" value="1"/>
</dbReference>
<dbReference type="PANTHER" id="PTHR11692">
    <property type="entry name" value="BIFUNCTIONAL PURINE BIOSYNTHESIS PROTEIN PURH"/>
    <property type="match status" value="1"/>
</dbReference>
<keyword evidence="7" id="KW-0511">Multifunctional enzyme</keyword>
<dbReference type="EMBL" id="LAZR01004430">
    <property type="protein sequence ID" value="KKN08652.1"/>
    <property type="molecule type" value="Genomic_DNA"/>
</dbReference>
<evidence type="ECO:0000256" key="2">
    <source>
        <dbReference type="ARBA" id="ARBA00004954"/>
    </source>
</evidence>
<proteinExistence type="inferred from homology"/>
<evidence type="ECO:0000313" key="9">
    <source>
        <dbReference type="EMBL" id="KKN08652.1"/>
    </source>
</evidence>
<evidence type="ECO:0000256" key="3">
    <source>
        <dbReference type="ARBA" id="ARBA00007667"/>
    </source>
</evidence>